<sequence>MEERKLQLLTNITASIFLLTVITSAVLALSIWDHSHYQALWNVAYYGQLFQKIFSMKFVNCGNIIKQFTNEKKRELEELKWSLVNGSLIASISISTIIVIMLLRGIRHKQPYLLLPFIIYCSLQSAVSLLVLSYFVTTALLQFWFSGAFSLYAIQLIAIFTSASLYWITSLRIVQKQRKRIQKSAEQHYLLSPCLLKFPRMKLYY</sequence>
<dbReference type="Proteomes" id="UP000242913">
    <property type="component" value="Unassembled WGS sequence"/>
</dbReference>
<evidence type="ECO:0000313" key="3">
    <source>
        <dbReference type="Proteomes" id="UP000242913"/>
    </source>
</evidence>
<dbReference type="EMBL" id="KZ270001">
    <property type="protein sequence ID" value="OZC08866.1"/>
    <property type="molecule type" value="Genomic_DNA"/>
</dbReference>
<dbReference type="OrthoDB" id="5806475at2759"/>
<feature type="transmembrane region" description="Helical" evidence="1">
    <location>
        <begin position="12"/>
        <end position="32"/>
    </location>
</feature>
<keyword evidence="1" id="KW-0812">Transmembrane</keyword>
<keyword evidence="1" id="KW-1133">Transmembrane helix</keyword>
<feature type="transmembrane region" description="Helical" evidence="1">
    <location>
        <begin position="143"/>
        <end position="168"/>
    </location>
</feature>
<keyword evidence="3" id="KW-1185">Reference proteome</keyword>
<gene>
    <name evidence="2" type="ORF">X798_04098</name>
</gene>
<proteinExistence type="predicted"/>
<evidence type="ECO:0000313" key="2">
    <source>
        <dbReference type="EMBL" id="OZC08866.1"/>
    </source>
</evidence>
<feature type="transmembrane region" description="Helical" evidence="1">
    <location>
        <begin position="83"/>
        <end position="103"/>
    </location>
</feature>
<protein>
    <submittedName>
        <fullName evidence="2">Uncharacterized protein</fullName>
    </submittedName>
</protein>
<reference evidence="2 3" key="1">
    <citation type="submission" date="2015-12" db="EMBL/GenBank/DDBJ databases">
        <title>Draft genome of the nematode, Onchocerca flexuosa.</title>
        <authorList>
            <person name="Mitreva M."/>
        </authorList>
    </citation>
    <scope>NUCLEOTIDE SEQUENCE [LARGE SCALE GENOMIC DNA]</scope>
    <source>
        <strain evidence="2">Red Deer</strain>
    </source>
</reference>
<organism evidence="2 3">
    <name type="scientific">Onchocerca flexuosa</name>
    <dbReference type="NCBI Taxonomy" id="387005"/>
    <lineage>
        <taxon>Eukaryota</taxon>
        <taxon>Metazoa</taxon>
        <taxon>Ecdysozoa</taxon>
        <taxon>Nematoda</taxon>
        <taxon>Chromadorea</taxon>
        <taxon>Rhabditida</taxon>
        <taxon>Spirurina</taxon>
        <taxon>Spiruromorpha</taxon>
        <taxon>Filarioidea</taxon>
        <taxon>Onchocercidae</taxon>
        <taxon>Onchocerca</taxon>
    </lineage>
</organism>
<accession>A0A238BVD0</accession>
<evidence type="ECO:0000256" key="1">
    <source>
        <dbReference type="SAM" id="Phobius"/>
    </source>
</evidence>
<name>A0A238BVD0_9BILA</name>
<feature type="transmembrane region" description="Helical" evidence="1">
    <location>
        <begin position="112"/>
        <end position="137"/>
    </location>
</feature>
<dbReference type="AlphaFoldDB" id="A0A238BVD0"/>
<keyword evidence="1" id="KW-0472">Membrane</keyword>